<dbReference type="InterPro" id="IPR032710">
    <property type="entry name" value="NTF2-like_dom_sf"/>
</dbReference>
<evidence type="ECO:0000313" key="3">
    <source>
        <dbReference type="Proteomes" id="UP000006230"/>
    </source>
</evidence>
<dbReference type="STRING" id="314265.R2601_06188"/>
<dbReference type="HOGENOM" id="CLU_106738_7_1_5"/>
<evidence type="ECO:0000313" key="2">
    <source>
        <dbReference type="EMBL" id="EAU44557.1"/>
    </source>
</evidence>
<dbReference type="SUPFAM" id="SSF54427">
    <property type="entry name" value="NTF2-like"/>
    <property type="match status" value="1"/>
</dbReference>
<dbReference type="Gene3D" id="3.10.450.50">
    <property type="match status" value="1"/>
</dbReference>
<organism evidence="2 3">
    <name type="scientific">Salipiger bermudensis (strain DSM 26914 / JCM 13377 / KCTC 12554 / HTCC2601)</name>
    <name type="common">Pelagibaca bermudensis</name>
    <dbReference type="NCBI Taxonomy" id="314265"/>
    <lineage>
        <taxon>Bacteria</taxon>
        <taxon>Pseudomonadati</taxon>
        <taxon>Pseudomonadota</taxon>
        <taxon>Alphaproteobacteria</taxon>
        <taxon>Rhodobacterales</taxon>
        <taxon>Roseobacteraceae</taxon>
        <taxon>Salipiger</taxon>
    </lineage>
</organism>
<name>Q0FK48_SALBH</name>
<dbReference type="AlphaFoldDB" id="Q0FK48"/>
<accession>Q0FK48</accession>
<feature type="domain" description="SnoaL-like" evidence="1">
    <location>
        <begin position="18"/>
        <end position="149"/>
    </location>
</feature>
<dbReference type="EMBL" id="AATQ01000043">
    <property type="protein sequence ID" value="EAU44557.1"/>
    <property type="molecule type" value="Genomic_DNA"/>
</dbReference>
<evidence type="ECO:0000259" key="1">
    <source>
        <dbReference type="Pfam" id="PF13577"/>
    </source>
</evidence>
<gene>
    <name evidence="2" type="ORF">R2601_06188</name>
</gene>
<dbReference type="RefSeq" id="WP_007803082.1">
    <property type="nucleotide sequence ID" value="NZ_DS022277.1"/>
</dbReference>
<dbReference type="Pfam" id="PF13577">
    <property type="entry name" value="SnoaL_4"/>
    <property type="match status" value="1"/>
</dbReference>
<reference evidence="2 3" key="1">
    <citation type="journal article" date="2010" name="J. Bacteriol.">
        <title>Genome sequences of Pelagibaca bermudensis HTCC2601T and Maritimibacter alkaliphilus HTCC2654T, the type strains of two marine Roseobacter genera.</title>
        <authorList>
            <person name="Thrash J.C."/>
            <person name="Cho J.C."/>
            <person name="Ferriera S."/>
            <person name="Johnson J."/>
            <person name="Vergin K.L."/>
            <person name="Giovannoni S.J."/>
        </authorList>
    </citation>
    <scope>NUCLEOTIDE SEQUENCE [LARGE SCALE GENOMIC DNA]</scope>
    <source>
        <strain evidence="3">DSM 26914 / JCM 13377 / KCTC 12554 / HTCC2601</strain>
    </source>
</reference>
<sequence>MTTDTLTRDTQSTEAALRRLLDIEEIRALRVRYSNVLDTGKIDGFDDVFTEDAVLSVTVGDMQGISAIKEGLKGAFDLYNWKQKDSYPFMHAVTNHDIRITGPDSAEGQCYLLDFVTGREADQHPLLLVGLYVDKYVRENGAWKISHTRLDVPWGSTDA</sequence>
<dbReference type="Proteomes" id="UP000006230">
    <property type="component" value="Unassembled WGS sequence"/>
</dbReference>
<proteinExistence type="predicted"/>
<dbReference type="CDD" id="cd00531">
    <property type="entry name" value="NTF2_like"/>
    <property type="match status" value="1"/>
</dbReference>
<comment type="caution">
    <text evidence="2">The sequence shown here is derived from an EMBL/GenBank/DDBJ whole genome shotgun (WGS) entry which is preliminary data.</text>
</comment>
<dbReference type="OrthoDB" id="1492465at2"/>
<protein>
    <recommendedName>
        <fullName evidence="1">SnoaL-like domain-containing protein</fullName>
    </recommendedName>
</protein>
<dbReference type="InterPro" id="IPR037401">
    <property type="entry name" value="SnoaL-like"/>
</dbReference>
<dbReference type="eggNOG" id="COG5517">
    <property type="taxonomic scope" value="Bacteria"/>
</dbReference>
<keyword evidence="3" id="KW-1185">Reference proteome</keyword>